<accession>A2DN86</accession>
<evidence type="ECO:0000256" key="1">
    <source>
        <dbReference type="SAM" id="Coils"/>
    </source>
</evidence>
<dbReference type="EMBL" id="DS113222">
    <property type="protein sequence ID" value="EAY18074.1"/>
    <property type="molecule type" value="Genomic_DNA"/>
</dbReference>
<keyword evidence="3" id="KW-1185">Reference proteome</keyword>
<feature type="coiled-coil region" evidence="1">
    <location>
        <begin position="53"/>
        <end position="137"/>
    </location>
</feature>
<evidence type="ECO:0000313" key="3">
    <source>
        <dbReference type="Proteomes" id="UP000001542"/>
    </source>
</evidence>
<reference evidence="2" key="2">
    <citation type="journal article" date="2007" name="Science">
        <title>Draft genome sequence of the sexually transmitted pathogen Trichomonas vaginalis.</title>
        <authorList>
            <person name="Carlton J.M."/>
            <person name="Hirt R.P."/>
            <person name="Silva J.C."/>
            <person name="Delcher A.L."/>
            <person name="Schatz M."/>
            <person name="Zhao Q."/>
            <person name="Wortman J.R."/>
            <person name="Bidwell S.L."/>
            <person name="Alsmark U.C.M."/>
            <person name="Besteiro S."/>
            <person name="Sicheritz-Ponten T."/>
            <person name="Noel C.J."/>
            <person name="Dacks J.B."/>
            <person name="Foster P.G."/>
            <person name="Simillion C."/>
            <person name="Van de Peer Y."/>
            <person name="Miranda-Saavedra D."/>
            <person name="Barton G.J."/>
            <person name="Westrop G.D."/>
            <person name="Mueller S."/>
            <person name="Dessi D."/>
            <person name="Fiori P.L."/>
            <person name="Ren Q."/>
            <person name="Paulsen I."/>
            <person name="Zhang H."/>
            <person name="Bastida-Corcuera F.D."/>
            <person name="Simoes-Barbosa A."/>
            <person name="Brown M.T."/>
            <person name="Hayes R.D."/>
            <person name="Mukherjee M."/>
            <person name="Okumura C.Y."/>
            <person name="Schneider R."/>
            <person name="Smith A.J."/>
            <person name="Vanacova S."/>
            <person name="Villalvazo M."/>
            <person name="Haas B.J."/>
            <person name="Pertea M."/>
            <person name="Feldblyum T.V."/>
            <person name="Utterback T.R."/>
            <person name="Shu C.L."/>
            <person name="Osoegawa K."/>
            <person name="de Jong P.J."/>
            <person name="Hrdy I."/>
            <person name="Horvathova L."/>
            <person name="Zubacova Z."/>
            <person name="Dolezal P."/>
            <person name="Malik S.B."/>
            <person name="Logsdon J.M. Jr."/>
            <person name="Henze K."/>
            <person name="Gupta A."/>
            <person name="Wang C.C."/>
            <person name="Dunne R.L."/>
            <person name="Upcroft J.A."/>
            <person name="Upcroft P."/>
            <person name="White O."/>
            <person name="Salzberg S.L."/>
            <person name="Tang P."/>
            <person name="Chiu C.-H."/>
            <person name="Lee Y.-S."/>
            <person name="Embley T.M."/>
            <person name="Coombs G.H."/>
            <person name="Mottram J.C."/>
            <person name="Tachezy J."/>
            <person name="Fraser-Liggett C.M."/>
            <person name="Johnson P.J."/>
        </authorList>
    </citation>
    <scope>NUCLEOTIDE SEQUENCE [LARGE SCALE GENOMIC DNA]</scope>
    <source>
        <strain evidence="2">G3</strain>
    </source>
</reference>
<dbReference type="VEuPathDB" id="TrichDB:TVAG_305940"/>
<dbReference type="SMR" id="A2DN86"/>
<protein>
    <submittedName>
        <fullName evidence="2">Uncharacterized protein</fullName>
    </submittedName>
</protein>
<dbReference type="STRING" id="5722.A2DN86"/>
<gene>
    <name evidence="2" type="ORF">TVAG_305940</name>
</gene>
<dbReference type="KEGG" id="tva:5463559"/>
<name>A2DN86_TRIV3</name>
<keyword evidence="1" id="KW-0175">Coiled coil</keyword>
<dbReference type="AlphaFoldDB" id="A2DN86"/>
<feature type="coiled-coil region" evidence="1">
    <location>
        <begin position="235"/>
        <end position="311"/>
    </location>
</feature>
<dbReference type="Proteomes" id="UP000001542">
    <property type="component" value="Unassembled WGS sequence"/>
</dbReference>
<evidence type="ECO:0000313" key="2">
    <source>
        <dbReference type="EMBL" id="EAY18074.1"/>
    </source>
</evidence>
<sequence>MNEGPMENLSIDETIANLMDSSEFEINSQNRRKGRLIELYDIQEEIEKRFTRLNAYAKKLADTKQQLDKERNDYGIELLNKINQIESQENAAEIKIKQLKRELDDTESHISEMELQKISTEQKIRKLEENCTTSEARLITVTPIDEDKLNQDNITPIIEEIKSIQTLIKETKQHSKQISDVIQSHAKDIAFTRKEAQKEINHAEKYSRVIANEKTRFKELSSNENLKSESFSSKRNQILEHKDQMRNDIDNINSNMGIIIAKINKLNEDEQKIKLDIEKKQKINDDLNSKLEKRKNDLSLMQNKIKSARSEMNRRKRHKKENLLRIIDLSSQLEITRSTQKVVNGEMEKMLEHRMNIQQKLEEAENDYKIYEMDEDELKDHLNYVETQMMIAESDKNSIMAELQRLRQQKRYEMKDLSLKFIKASRVCDEIVIKEKIELEILSKLVESKRDLVKIKRLKINILKNKLNDLTSKQNIVDDPSIHKT</sequence>
<dbReference type="RefSeq" id="XP_001579060.1">
    <property type="nucleotide sequence ID" value="XM_001579010.1"/>
</dbReference>
<reference evidence="2" key="1">
    <citation type="submission" date="2006-10" db="EMBL/GenBank/DDBJ databases">
        <authorList>
            <person name="Amadeo P."/>
            <person name="Zhao Q."/>
            <person name="Wortman J."/>
            <person name="Fraser-Liggett C."/>
            <person name="Carlton J."/>
        </authorList>
    </citation>
    <scope>NUCLEOTIDE SEQUENCE</scope>
    <source>
        <strain evidence="2">G3</strain>
    </source>
</reference>
<organism evidence="2 3">
    <name type="scientific">Trichomonas vaginalis (strain ATCC PRA-98 / G3)</name>
    <dbReference type="NCBI Taxonomy" id="412133"/>
    <lineage>
        <taxon>Eukaryota</taxon>
        <taxon>Metamonada</taxon>
        <taxon>Parabasalia</taxon>
        <taxon>Trichomonadida</taxon>
        <taxon>Trichomonadidae</taxon>
        <taxon>Trichomonas</taxon>
    </lineage>
</organism>
<dbReference type="VEuPathDB" id="TrichDB:TVAGG3_1024050"/>
<feature type="coiled-coil region" evidence="1">
    <location>
        <begin position="347"/>
        <end position="420"/>
    </location>
</feature>
<dbReference type="InParanoid" id="A2DN86"/>
<proteinExistence type="predicted"/>